<evidence type="ECO:0000256" key="1">
    <source>
        <dbReference type="SAM" id="MobiDB-lite"/>
    </source>
</evidence>
<dbReference type="AlphaFoldDB" id="A0A0F9JQ70"/>
<proteinExistence type="predicted"/>
<accession>A0A0F9JQ70</accession>
<evidence type="ECO:0008006" key="3">
    <source>
        <dbReference type="Google" id="ProtNLM"/>
    </source>
</evidence>
<reference evidence="2" key="1">
    <citation type="journal article" date="2015" name="Nature">
        <title>Complex archaea that bridge the gap between prokaryotes and eukaryotes.</title>
        <authorList>
            <person name="Spang A."/>
            <person name="Saw J.H."/>
            <person name="Jorgensen S.L."/>
            <person name="Zaremba-Niedzwiedzka K."/>
            <person name="Martijn J."/>
            <person name="Lind A.E."/>
            <person name="van Eijk R."/>
            <person name="Schleper C."/>
            <person name="Guy L."/>
            <person name="Ettema T.J."/>
        </authorList>
    </citation>
    <scope>NUCLEOTIDE SEQUENCE</scope>
</reference>
<organism evidence="2">
    <name type="scientific">marine sediment metagenome</name>
    <dbReference type="NCBI Taxonomy" id="412755"/>
    <lineage>
        <taxon>unclassified sequences</taxon>
        <taxon>metagenomes</taxon>
        <taxon>ecological metagenomes</taxon>
    </lineage>
</organism>
<name>A0A0F9JQ70_9ZZZZ</name>
<evidence type="ECO:0000313" key="2">
    <source>
        <dbReference type="EMBL" id="KKM01148.1"/>
    </source>
</evidence>
<protein>
    <recommendedName>
        <fullName evidence="3">Rho termination factor N-terminal domain-containing protein</fullName>
    </recommendedName>
</protein>
<sequence length="73" mass="7779">MNYDKMKQKQLRPACKAAGIKYGKMNVTQMREALDAKDAVAAALDHVGPAPKAESKPRAGTIVKNGARQPGEG</sequence>
<dbReference type="EMBL" id="LAZR01017263">
    <property type="protein sequence ID" value="KKM01148.1"/>
    <property type="molecule type" value="Genomic_DNA"/>
</dbReference>
<feature type="non-terminal residue" evidence="2">
    <location>
        <position position="73"/>
    </location>
</feature>
<gene>
    <name evidence="2" type="ORF">LCGC14_1797390</name>
</gene>
<feature type="region of interest" description="Disordered" evidence="1">
    <location>
        <begin position="48"/>
        <end position="73"/>
    </location>
</feature>
<comment type="caution">
    <text evidence="2">The sequence shown here is derived from an EMBL/GenBank/DDBJ whole genome shotgun (WGS) entry which is preliminary data.</text>
</comment>